<reference evidence="2" key="1">
    <citation type="submission" date="2021-02" db="EMBL/GenBank/DDBJ databases">
        <authorList>
            <person name="Nowell W R."/>
        </authorList>
    </citation>
    <scope>NUCLEOTIDE SEQUENCE</scope>
</reference>
<dbReference type="EMBL" id="CAJOBC010084217">
    <property type="protein sequence ID" value="CAF4313700.1"/>
    <property type="molecule type" value="Genomic_DNA"/>
</dbReference>
<dbReference type="EMBL" id="CAJNOK010018701">
    <property type="protein sequence ID" value="CAF1286909.1"/>
    <property type="molecule type" value="Genomic_DNA"/>
</dbReference>
<dbReference type="AlphaFoldDB" id="A0A815NPT5"/>
<keyword evidence="5" id="KW-1185">Reference proteome</keyword>
<dbReference type="Proteomes" id="UP000681722">
    <property type="component" value="Unassembled WGS sequence"/>
</dbReference>
<comment type="caution">
    <text evidence="2">The sequence shown here is derived from an EMBL/GenBank/DDBJ whole genome shotgun (WGS) entry which is preliminary data.</text>
</comment>
<dbReference type="InterPro" id="IPR037053">
    <property type="entry name" value="Phage_tail_collar_dom_sf"/>
</dbReference>
<dbReference type="EMBL" id="CAJNOQ010018777">
    <property type="protein sequence ID" value="CAF1436260.1"/>
    <property type="molecule type" value="Genomic_DNA"/>
</dbReference>
<proteinExistence type="predicted"/>
<evidence type="ECO:0000313" key="3">
    <source>
        <dbReference type="EMBL" id="CAF4091949.1"/>
    </source>
</evidence>
<evidence type="ECO:0000313" key="5">
    <source>
        <dbReference type="Proteomes" id="UP000663829"/>
    </source>
</evidence>
<accession>A0A815NPT5</accession>
<dbReference type="SUPFAM" id="SSF88874">
    <property type="entry name" value="Receptor-binding domain of short tail fibre protein gp12"/>
    <property type="match status" value="1"/>
</dbReference>
<dbReference type="Proteomes" id="UP000677228">
    <property type="component" value="Unassembled WGS sequence"/>
</dbReference>
<organism evidence="2 5">
    <name type="scientific">Didymodactylos carnosus</name>
    <dbReference type="NCBI Taxonomy" id="1234261"/>
    <lineage>
        <taxon>Eukaryota</taxon>
        <taxon>Metazoa</taxon>
        <taxon>Spiralia</taxon>
        <taxon>Gnathifera</taxon>
        <taxon>Rotifera</taxon>
        <taxon>Eurotatoria</taxon>
        <taxon>Bdelloidea</taxon>
        <taxon>Philodinida</taxon>
        <taxon>Philodinidae</taxon>
        <taxon>Didymodactylos</taxon>
    </lineage>
</organism>
<sequence>MALVHSISENDDPWVWSAKDDVRVKVMLGNNEIEDLARKAIIKKFDLKTSEYSKYWDILPLMIDSLTAYVVKSSSSPIAGVQPYRAIHPNSMTMIFRFPCTTEANAVEIVDLVRSGEYEIEIAFYFDGFKRTSTNFVSITADQLKSVGSRTAADGGNTKAKYIHRSQTTKYVSHYVTNVKKMIYQEAEVPNSESLTSGLEDTFISLLQQGMMFRKNFLSGSLMNFCALAMDEAKQISLDTKAFEQVWSANDLKPDLIESELNKMFVYNETATKEHGSSDMYYDLMTHFAQSSAASNSLSLNYGFGAIFEAIGAFFNVGLDTSSQTQQSSTNTTRQIDRRAYSRSEIREALLKQGIEIEKTGKTWEPKSFDVYRLTDISDRLEVGVMAKQLIVDKNQSAIIRTISTMNTPTVTAEGNAGQHHEEKKFATGAIQMYAGSDQPPSPWLLCNGSELSRIVYQHFRGRVTMGVDGVGLRINTANEIGMTGGNVTQILTIDNLPAHVHNQGSLTALTSGSHTHSVNDPGHNHGGLTDSAGFLSSNGNWYIANTGASIGVGTHQHTIPTGRTYISINSAGDHGHSINGQTGVTGGGKEFSLLPPFQTVHYIIYAN</sequence>
<evidence type="ECO:0000313" key="1">
    <source>
        <dbReference type="EMBL" id="CAF1286909.1"/>
    </source>
</evidence>
<evidence type="ECO:0000313" key="4">
    <source>
        <dbReference type="EMBL" id="CAF4313700.1"/>
    </source>
</evidence>
<protein>
    <recommendedName>
        <fullName evidence="6">Phage tail collar domain-containing protein</fullName>
    </recommendedName>
</protein>
<dbReference type="Gene3D" id="3.90.1340.10">
    <property type="entry name" value="Phage tail collar domain"/>
    <property type="match status" value="1"/>
</dbReference>
<dbReference type="OrthoDB" id="10062874at2759"/>
<dbReference type="Proteomes" id="UP000663829">
    <property type="component" value="Unassembled WGS sequence"/>
</dbReference>
<evidence type="ECO:0000313" key="2">
    <source>
        <dbReference type="EMBL" id="CAF1436260.1"/>
    </source>
</evidence>
<gene>
    <name evidence="2" type="ORF">GPM918_LOCUS34198</name>
    <name evidence="1" type="ORF">OVA965_LOCUS27906</name>
    <name evidence="4" type="ORF">SRO942_LOCUS34895</name>
    <name evidence="3" type="ORF">TMI583_LOCUS28654</name>
</gene>
<evidence type="ECO:0008006" key="6">
    <source>
        <dbReference type="Google" id="ProtNLM"/>
    </source>
</evidence>
<name>A0A815NPT5_9BILA</name>
<dbReference type="EMBL" id="CAJOBA010040268">
    <property type="protein sequence ID" value="CAF4091949.1"/>
    <property type="molecule type" value="Genomic_DNA"/>
</dbReference>
<dbReference type="Proteomes" id="UP000682733">
    <property type="component" value="Unassembled WGS sequence"/>
</dbReference>